<feature type="region of interest" description="Disordered" evidence="5">
    <location>
        <begin position="1"/>
        <end position="23"/>
    </location>
</feature>
<dbReference type="PANTHER" id="PTHR44314:SF1">
    <property type="entry name" value="CILIA- AND FLAGELLA-ASSOCIATED PROTEIN 70"/>
    <property type="match status" value="1"/>
</dbReference>
<evidence type="ECO:0000313" key="8">
    <source>
        <dbReference type="Proteomes" id="UP000077202"/>
    </source>
</evidence>
<evidence type="ECO:0000256" key="3">
    <source>
        <dbReference type="PROSITE-ProRule" id="PRU00339"/>
    </source>
</evidence>
<keyword evidence="8" id="KW-1185">Reference proteome</keyword>
<feature type="region of interest" description="Disordered" evidence="5">
    <location>
        <begin position="627"/>
        <end position="658"/>
    </location>
</feature>
<name>A0A176WBK6_MARPO</name>
<feature type="repeat" description="TPR" evidence="3">
    <location>
        <begin position="1140"/>
        <end position="1173"/>
    </location>
</feature>
<evidence type="ECO:0000256" key="5">
    <source>
        <dbReference type="SAM" id="MobiDB-lite"/>
    </source>
</evidence>
<feature type="coiled-coil region" evidence="4">
    <location>
        <begin position="461"/>
        <end position="493"/>
    </location>
</feature>
<dbReference type="Pfam" id="PF13414">
    <property type="entry name" value="TPR_11"/>
    <property type="match status" value="1"/>
</dbReference>
<reference evidence="9" key="3">
    <citation type="journal article" date="2020" name="Curr. Biol.">
        <title>Chromatin organization in early land plants reveals an ancestral association between H3K27me3, transposons, and constitutive heterochromatin.</title>
        <authorList>
            <person name="Montgomery S.A."/>
            <person name="Tanizawa Y."/>
            <person name="Galik B."/>
            <person name="Wang N."/>
            <person name="Ito T."/>
            <person name="Mochizuki T."/>
            <person name="Akimcheva S."/>
            <person name="Bowman J.L."/>
            <person name="Cognat V."/>
            <person name="Marechal-Drouard L."/>
            <person name="Ekker H."/>
            <person name="Hong S.F."/>
            <person name="Kohchi T."/>
            <person name="Lin S.S."/>
            <person name="Liu L.D."/>
            <person name="Nakamura Y."/>
            <person name="Valeeva L.R."/>
            <person name="Shakirov E.V."/>
            <person name="Shippen D.E."/>
            <person name="Wei W.L."/>
            <person name="Yagura M."/>
            <person name="Yamaoka S."/>
            <person name="Yamato K.T."/>
            <person name="Liu C."/>
            <person name="Berger F."/>
        </authorList>
    </citation>
    <scope>NUCLEOTIDE SEQUENCE [LARGE SCALE GENOMIC DNA]</scope>
    <source>
        <strain evidence="9">Tak-1</strain>
    </source>
</reference>
<protein>
    <submittedName>
        <fullName evidence="7">Uncharacterized protein</fullName>
    </submittedName>
</protein>
<feature type="compositionally biased region" description="Basic and acidic residues" evidence="5">
    <location>
        <begin position="1"/>
        <end position="22"/>
    </location>
</feature>
<feature type="compositionally biased region" description="Pro residues" evidence="5">
    <location>
        <begin position="137"/>
        <end position="147"/>
    </location>
</feature>
<dbReference type="Proteomes" id="UP000077202">
    <property type="component" value="Unassembled WGS sequence"/>
</dbReference>
<dbReference type="GO" id="GO:0070062">
    <property type="term" value="C:extracellular exosome"/>
    <property type="evidence" value="ECO:0007669"/>
    <property type="project" value="TreeGrafter"/>
</dbReference>
<dbReference type="GO" id="GO:0003341">
    <property type="term" value="P:cilium movement"/>
    <property type="evidence" value="ECO:0007669"/>
    <property type="project" value="TreeGrafter"/>
</dbReference>
<dbReference type="InterPro" id="IPR052628">
    <property type="entry name" value="CFAP70"/>
</dbReference>
<evidence type="ECO:0000313" key="7">
    <source>
        <dbReference type="EMBL" id="OAE30011.1"/>
    </source>
</evidence>
<gene>
    <name evidence="7" type="ORF">AXG93_3893s1200</name>
    <name evidence="6" type="ORF">Mp_6g01320</name>
</gene>
<dbReference type="EMBL" id="LVLJ01001372">
    <property type="protein sequence ID" value="OAE30011.1"/>
    <property type="molecule type" value="Genomic_DNA"/>
</dbReference>
<evidence type="ECO:0000313" key="6">
    <source>
        <dbReference type="EMBL" id="BBN13159.1"/>
    </source>
</evidence>
<reference evidence="6" key="2">
    <citation type="journal article" date="2019" name="Curr. Biol.">
        <title>Chromatin organization in early land plants reveals an ancestral association between H3K27me3, transposons, and constitutive heterochromatin.</title>
        <authorList>
            <person name="Montgomery S.A."/>
            <person name="Tanizawa Y."/>
            <person name="Galik B."/>
            <person name="Wang N."/>
            <person name="Ito T."/>
            <person name="Mochizuki T."/>
            <person name="Akimcheva S."/>
            <person name="Bowman J."/>
            <person name="Cognat V."/>
            <person name="Drouard L."/>
            <person name="Ekker H."/>
            <person name="Houng S."/>
            <person name="Kohchi T."/>
            <person name="Lin S."/>
            <person name="Liu L.D."/>
            <person name="Nakamura Y."/>
            <person name="Valeeva L.R."/>
            <person name="Shakirov E.V."/>
            <person name="Shippen D.E."/>
            <person name="Wei W."/>
            <person name="Yagura M."/>
            <person name="Yamaoka S."/>
            <person name="Yamato K.T."/>
            <person name="Liu C."/>
            <person name="Berger F."/>
        </authorList>
    </citation>
    <scope>NUCLEOTIDE SEQUENCE [LARGE SCALE GENOMIC DNA]</scope>
    <source>
        <strain evidence="6">Tak-1</strain>
    </source>
</reference>
<dbReference type="EMBL" id="AP019871">
    <property type="protein sequence ID" value="BBN13159.1"/>
    <property type="molecule type" value="Genomic_DNA"/>
</dbReference>
<feature type="region of interest" description="Disordered" evidence="5">
    <location>
        <begin position="336"/>
        <end position="380"/>
    </location>
</feature>
<dbReference type="Proteomes" id="UP001162541">
    <property type="component" value="Chromosome 6"/>
</dbReference>
<dbReference type="GO" id="GO:0060271">
    <property type="term" value="P:cilium assembly"/>
    <property type="evidence" value="ECO:0007669"/>
    <property type="project" value="TreeGrafter"/>
</dbReference>
<evidence type="ECO:0000256" key="2">
    <source>
        <dbReference type="ARBA" id="ARBA00022803"/>
    </source>
</evidence>
<feature type="compositionally biased region" description="Basic and acidic residues" evidence="5">
    <location>
        <begin position="239"/>
        <end position="265"/>
    </location>
</feature>
<dbReference type="PROSITE" id="PS50005">
    <property type="entry name" value="TPR"/>
    <property type="match status" value="1"/>
</dbReference>
<feature type="region of interest" description="Disordered" evidence="5">
    <location>
        <begin position="98"/>
        <end position="148"/>
    </location>
</feature>
<dbReference type="SMART" id="SM00028">
    <property type="entry name" value="TPR"/>
    <property type="match status" value="5"/>
</dbReference>
<sequence>METKEWPLRPEDIDDPPNRDPPPRYAILVQVVGAEKLWAAEEGVVIPPKVVEGGPKNEEIAAKLPELGKEETLEAVPDTVEKSFSKVSVSFKFPGEPISEAGPEILGPVAPDPLPPPTDPPPVLTRDQEDDLSDSELPPPLPPPEPPVVKFSNIASKEFEVKSNYAMWHKLLQEQMEITVYWTSPSGAMTKPLGMVKLDLFPALALNGESDVLQVSGKLEKIPESLVVEEKGKGKKGKKEKDKDKDKEKEKEKDKDRAEKPEKADKKSKKKKKDASEEASLEETLPVLLEDAVLKFAVSTSEPFWSECNRLHGLVMEVSIKGVLNLPPKVAEFGSRVGKTEKSDKGEKVKGGKGEKGEKADKPEKPEKASKGSKGEKGDKGDPFSYLLVSNFPGFIGTYWWENLKGLLPEQRAELERIKLESGKVEKEEIKVPVPIIRDPEPEPEPGSQAACWKEVKKIINDNYEDEIKALLLEEEERKAQKEEERKMWELRERLLCCDKSITEEDEWEIFREKADEDPEPVVAQPTERLLIKWPDAPFPIIKRFLPGRGAIDMLSAIKMGSKFRGELARYLKPPTDLYDPSFEKYRGCFFLDLSGFLEEGVTCVDVEVPFEQFTLSGADHGITFCQAPPKPSGKKAPKVVEDDDPLPESVDPENVLPNNSWQVSKAVVLMQVRTNRPLQPVWKPPPQPDMTLEEVIPARKKAHTVYDAVKLATLNFGEFITIAADDLIDMYQELTNEKAHKEESEDDHSLSPKSSKRIETKGEIRKKMVRMLRKSGTWNDMMEEMKVRVLKVASEKFREKRRAALDVGKFEFCNDLYITLAEVIYNTLKELMIKKRENKEKEEMKDVDRLRILADEYEASEDYVNAYRCHQERLKGDNMKSADLWFEFGCFCMRVRPKDQGKAEECWREALTLDNRHLLSLQALGCLLWHRGYLTQAEVLLRSAADIHSMEEHISWVILSQIYAAQGKFDNERSSLRRAEKCYDLAKSYRTQYSAPHQLLSPLIRFPFSLGHLIHSSKKTSSVFIDAAAFLLDMHLPVEAHIVLKLDSDIYSCTLDNKWCGARACEMSGDLKGAESFIKEALTISKEHQVTWLLLGHLRYSYKPDFELPVPLQSSLWKGAIDAYAKYFKYHGVSEDMYQYVYLEVGRAYFKLGELDNARKSYLQGCTVKPTSPSFWLEAGITYYHMGDLKHAELALVEGNVLDVQNFQIWAYLTLVCLRMGRDEEAENSFQQSLKTNMDPDLLATIADHFCCVGNFRDGETAFTESLKLKESASVRFYRAEMYHKIGKLLLAKDDYNIVVKLPDVSPLDKSLSISRLTELHDVVKSPPINRYPQEPNYEV</sequence>
<reference evidence="7 8" key="1">
    <citation type="submission" date="2016-03" db="EMBL/GenBank/DDBJ databases">
        <title>Mechanisms controlling the formation of the plant cell surface in tip-growing cells are functionally conserved among land plants.</title>
        <authorList>
            <person name="Honkanen S."/>
            <person name="Jones V.A."/>
            <person name="Morieri G."/>
            <person name="Champion C."/>
            <person name="Hetherington A.J."/>
            <person name="Kelly S."/>
            <person name="Saint-Marcoux D."/>
            <person name="Proust H."/>
            <person name="Prescott H."/>
            <person name="Dolan L."/>
        </authorList>
    </citation>
    <scope>NUCLEOTIDE SEQUENCE [LARGE SCALE GENOMIC DNA]</scope>
    <source>
        <strain evidence="8">cv. Tak-1 and cv. Tak-2</strain>
        <tissue evidence="7">Whole gametophyte</tissue>
    </source>
</reference>
<accession>A0A176WBK6</accession>
<feature type="region of interest" description="Disordered" evidence="5">
    <location>
        <begin position="739"/>
        <end position="760"/>
    </location>
</feature>
<evidence type="ECO:0000256" key="4">
    <source>
        <dbReference type="SAM" id="Coils"/>
    </source>
</evidence>
<keyword evidence="4" id="KW-0175">Coiled coil</keyword>
<dbReference type="GO" id="GO:0031514">
    <property type="term" value="C:motile cilium"/>
    <property type="evidence" value="ECO:0007669"/>
    <property type="project" value="TreeGrafter"/>
</dbReference>
<keyword evidence="1" id="KW-0677">Repeat</keyword>
<organism evidence="7 8">
    <name type="scientific">Marchantia polymorpha subsp. ruderalis</name>
    <dbReference type="NCBI Taxonomy" id="1480154"/>
    <lineage>
        <taxon>Eukaryota</taxon>
        <taxon>Viridiplantae</taxon>
        <taxon>Streptophyta</taxon>
        <taxon>Embryophyta</taxon>
        <taxon>Marchantiophyta</taxon>
        <taxon>Marchantiopsida</taxon>
        <taxon>Marchantiidae</taxon>
        <taxon>Marchantiales</taxon>
        <taxon>Marchantiaceae</taxon>
        <taxon>Marchantia</taxon>
    </lineage>
</organism>
<keyword evidence="2 3" id="KW-0802">TPR repeat</keyword>
<feature type="region of interest" description="Disordered" evidence="5">
    <location>
        <begin position="230"/>
        <end position="281"/>
    </location>
</feature>
<dbReference type="PANTHER" id="PTHR44314">
    <property type="entry name" value="CILIA- AND FLAGELLA-ASSOCIATED PROTEIN 70"/>
    <property type="match status" value="1"/>
</dbReference>
<dbReference type="InterPro" id="IPR019734">
    <property type="entry name" value="TPR_rpt"/>
</dbReference>
<dbReference type="Gene3D" id="1.25.40.10">
    <property type="entry name" value="Tetratricopeptide repeat domain"/>
    <property type="match status" value="2"/>
</dbReference>
<dbReference type="SUPFAM" id="SSF48452">
    <property type="entry name" value="TPR-like"/>
    <property type="match status" value="2"/>
</dbReference>
<proteinExistence type="predicted"/>
<dbReference type="InterPro" id="IPR011990">
    <property type="entry name" value="TPR-like_helical_dom_sf"/>
</dbReference>
<feature type="compositionally biased region" description="Basic and acidic residues" evidence="5">
    <location>
        <begin position="338"/>
        <end position="380"/>
    </location>
</feature>
<feature type="compositionally biased region" description="Pro residues" evidence="5">
    <location>
        <begin position="110"/>
        <end position="123"/>
    </location>
</feature>
<evidence type="ECO:0000256" key="1">
    <source>
        <dbReference type="ARBA" id="ARBA00022737"/>
    </source>
</evidence>
<evidence type="ECO:0000313" key="9">
    <source>
        <dbReference type="Proteomes" id="UP001162541"/>
    </source>
</evidence>